<keyword evidence="1" id="KW-0245">EGF-like domain</keyword>
<keyword evidence="2" id="KW-0812">Transmembrane</keyword>
<accession>A0A4P9YCK6</accession>
<keyword evidence="2" id="KW-0472">Membrane</keyword>
<organism evidence="5 6">
    <name type="scientific">Rozella allomycis (strain CSF55)</name>
    <dbReference type="NCBI Taxonomy" id="988480"/>
    <lineage>
        <taxon>Eukaryota</taxon>
        <taxon>Fungi</taxon>
        <taxon>Fungi incertae sedis</taxon>
        <taxon>Cryptomycota</taxon>
        <taxon>Cryptomycota incertae sedis</taxon>
        <taxon>Rozella</taxon>
    </lineage>
</organism>
<dbReference type="PROSITE" id="PS00022">
    <property type="entry name" value="EGF_1"/>
    <property type="match status" value="1"/>
</dbReference>
<feature type="signal peptide" evidence="3">
    <location>
        <begin position="1"/>
        <end position="17"/>
    </location>
</feature>
<feature type="chain" id="PRO_5020939404" description="EGF-like domain-containing protein" evidence="3">
    <location>
        <begin position="18"/>
        <end position="252"/>
    </location>
</feature>
<reference evidence="6" key="1">
    <citation type="journal article" date="2018" name="Nat. Microbiol.">
        <title>Leveraging single-cell genomics to expand the fungal tree of life.</title>
        <authorList>
            <person name="Ahrendt S.R."/>
            <person name="Quandt C.A."/>
            <person name="Ciobanu D."/>
            <person name="Clum A."/>
            <person name="Salamov A."/>
            <person name="Andreopoulos B."/>
            <person name="Cheng J.F."/>
            <person name="Woyke T."/>
            <person name="Pelin A."/>
            <person name="Henrissat B."/>
            <person name="Reynolds N.K."/>
            <person name="Benny G.L."/>
            <person name="Smith M.E."/>
            <person name="James T.Y."/>
            <person name="Grigoriev I.V."/>
        </authorList>
    </citation>
    <scope>NUCLEOTIDE SEQUENCE [LARGE SCALE GENOMIC DNA]</scope>
    <source>
        <strain evidence="6">CSF55</strain>
    </source>
</reference>
<evidence type="ECO:0000259" key="4">
    <source>
        <dbReference type="PROSITE" id="PS50026"/>
    </source>
</evidence>
<dbReference type="Proteomes" id="UP000281549">
    <property type="component" value="Unassembled WGS sequence"/>
</dbReference>
<evidence type="ECO:0000313" key="5">
    <source>
        <dbReference type="EMBL" id="RKP17016.1"/>
    </source>
</evidence>
<feature type="transmembrane region" description="Helical" evidence="2">
    <location>
        <begin position="212"/>
        <end position="232"/>
    </location>
</feature>
<evidence type="ECO:0000256" key="3">
    <source>
        <dbReference type="SAM" id="SignalP"/>
    </source>
</evidence>
<evidence type="ECO:0000313" key="6">
    <source>
        <dbReference type="Proteomes" id="UP000281549"/>
    </source>
</evidence>
<dbReference type="InterPro" id="IPR024382">
    <property type="entry name" value="Vps3844_C"/>
</dbReference>
<dbReference type="InterPro" id="IPR053065">
    <property type="entry name" value="Archenteron_Induction-Rel"/>
</dbReference>
<dbReference type="EMBL" id="ML006078">
    <property type="protein sequence ID" value="RKP17016.1"/>
    <property type="molecule type" value="Genomic_DNA"/>
</dbReference>
<evidence type="ECO:0000256" key="2">
    <source>
        <dbReference type="SAM" id="Phobius"/>
    </source>
</evidence>
<feature type="disulfide bond" evidence="1">
    <location>
        <begin position="192"/>
        <end position="201"/>
    </location>
</feature>
<evidence type="ECO:0000256" key="1">
    <source>
        <dbReference type="PROSITE-ProRule" id="PRU00076"/>
    </source>
</evidence>
<dbReference type="InterPro" id="IPR000742">
    <property type="entry name" value="EGF"/>
</dbReference>
<keyword evidence="1" id="KW-1015">Disulfide bond</keyword>
<dbReference type="Pfam" id="PF12955">
    <property type="entry name" value="Vps3844_C"/>
    <property type="match status" value="1"/>
</dbReference>
<proteinExistence type="predicted"/>
<keyword evidence="2" id="KW-1133">Transmembrane helix</keyword>
<dbReference type="GO" id="GO:0005783">
    <property type="term" value="C:endoplasmic reticulum"/>
    <property type="evidence" value="ECO:0007669"/>
    <property type="project" value="TreeGrafter"/>
</dbReference>
<gene>
    <name evidence="5" type="ORF">ROZALSC1DRAFT_31146</name>
</gene>
<name>A0A4P9YCK6_ROZAC</name>
<dbReference type="PANTHER" id="PTHR36853:SF1">
    <property type="entry name" value="DUF3844 DOMAIN-CONTAINING PROTEIN"/>
    <property type="match status" value="1"/>
</dbReference>
<dbReference type="AlphaFoldDB" id="A0A4P9YCK6"/>
<sequence length="252" mass="28439">MFLWRCLQLILLPISLAEVLQYRVSPSTDLAKVLPSLTLGNPLSEPKITVYYLIHDDAAQADFLPTPMYEWPGKSKTVAKNTNEKIKEIEYHVNNANLANEPLIVMGVFDELKGAPEYSSLKTELYDQLNKAQQEIDARHVFLFVSSTTFPSLNQFYCFPSLNSCNSETSSCSGHGTCMLQQFTAPCYRCTCQSGRRGDACESTDYISSFHIVFWTVVVFILLVAVVVNTMLKIDLGKDMWMYSAPSNRKKD</sequence>
<comment type="caution">
    <text evidence="1">Lacks conserved residue(s) required for the propagation of feature annotation.</text>
</comment>
<keyword evidence="3" id="KW-0732">Signal</keyword>
<protein>
    <recommendedName>
        <fullName evidence="4">EGF-like domain-containing protein</fullName>
    </recommendedName>
</protein>
<feature type="domain" description="EGF-like" evidence="4">
    <location>
        <begin position="161"/>
        <end position="202"/>
    </location>
</feature>
<dbReference type="PANTHER" id="PTHR36853">
    <property type="entry name" value="EXPRESSED PROTEIN"/>
    <property type="match status" value="1"/>
</dbReference>
<dbReference type="PROSITE" id="PS50026">
    <property type="entry name" value="EGF_3"/>
    <property type="match status" value="1"/>
</dbReference>